<dbReference type="AlphaFoldDB" id="A0A1C2GFD7"/>
<organism evidence="1 2">
    <name type="scientific">Limosilactobacillus reuteri</name>
    <name type="common">Lactobacillus reuteri</name>
    <dbReference type="NCBI Taxonomy" id="1598"/>
    <lineage>
        <taxon>Bacteria</taxon>
        <taxon>Bacillati</taxon>
        <taxon>Bacillota</taxon>
        <taxon>Bacilli</taxon>
        <taxon>Lactobacillales</taxon>
        <taxon>Lactobacillaceae</taxon>
        <taxon>Limosilactobacillus</taxon>
    </lineage>
</organism>
<evidence type="ECO:0000313" key="1">
    <source>
        <dbReference type="EMBL" id="OCX50218.1"/>
    </source>
</evidence>
<sequence>MQSIINIETNEVLLMPTKQTQYNKKWVDNHKQRAKYLSDRSRSRSFIRNQATLDDIGEFTKLLAKRKEELQ</sequence>
<gene>
    <name evidence="1" type="ORF">BFD03_01075</name>
</gene>
<reference evidence="1 2" key="1">
    <citation type="submission" date="2016-08" db="EMBL/GenBank/DDBJ databases">
        <title>Probiotic bacterium isolated from chicken gut.</title>
        <authorList>
            <person name="Levy J.L."/>
            <person name="Hassan H.M."/>
            <person name="Mendoza M.A."/>
        </authorList>
    </citation>
    <scope>NUCLEOTIDE SEQUENCE [LARGE SCALE GENOMIC DNA]</scope>
    <source>
        <strain evidence="1 2">P43</strain>
    </source>
</reference>
<name>A0A1C2GFD7_LIMRT</name>
<accession>A0A1C2GFD7</accession>
<dbReference type="EMBL" id="MCNS01000001">
    <property type="protein sequence ID" value="OCX50218.1"/>
    <property type="molecule type" value="Genomic_DNA"/>
</dbReference>
<protein>
    <submittedName>
        <fullName evidence="1">Uncharacterized protein</fullName>
    </submittedName>
</protein>
<comment type="caution">
    <text evidence="1">The sequence shown here is derived from an EMBL/GenBank/DDBJ whole genome shotgun (WGS) entry which is preliminary data.</text>
</comment>
<dbReference type="Proteomes" id="UP000095141">
    <property type="component" value="Unassembled WGS sequence"/>
</dbReference>
<proteinExistence type="predicted"/>
<evidence type="ECO:0000313" key="2">
    <source>
        <dbReference type="Proteomes" id="UP000095141"/>
    </source>
</evidence>